<dbReference type="Pfam" id="PF21089">
    <property type="entry name" value="PKS_DH_N"/>
    <property type="match status" value="1"/>
</dbReference>
<dbReference type="PANTHER" id="PTHR43775:SF51">
    <property type="entry name" value="INACTIVE PHENOLPHTHIOCEROL SYNTHESIS POLYKETIDE SYNTHASE TYPE I PKS1-RELATED"/>
    <property type="match status" value="1"/>
</dbReference>
<evidence type="ECO:0000313" key="9">
    <source>
        <dbReference type="Proteomes" id="UP000604475"/>
    </source>
</evidence>
<comment type="caution">
    <text evidence="8">The sequence shown here is derived from an EMBL/GenBank/DDBJ whole genome shotgun (WGS) entry which is preliminary data.</text>
</comment>
<dbReference type="InterPro" id="IPR016035">
    <property type="entry name" value="Acyl_Trfase/lysoPLipase"/>
</dbReference>
<dbReference type="Pfam" id="PF00698">
    <property type="entry name" value="Acyl_transf_1"/>
    <property type="match status" value="1"/>
</dbReference>
<keyword evidence="4" id="KW-0012">Acyltransferase</keyword>
<feature type="non-terminal residue" evidence="8">
    <location>
        <position position="601"/>
    </location>
</feature>
<dbReference type="Gene3D" id="3.40.366.10">
    <property type="entry name" value="Malonyl-Coenzyme A Acyl Carrier Protein, domain 2"/>
    <property type="match status" value="1"/>
</dbReference>
<evidence type="ECO:0000256" key="1">
    <source>
        <dbReference type="ARBA" id="ARBA00022450"/>
    </source>
</evidence>
<dbReference type="InterPro" id="IPR014043">
    <property type="entry name" value="Acyl_transferase_dom"/>
</dbReference>
<evidence type="ECO:0000256" key="6">
    <source>
        <dbReference type="SAM" id="MobiDB-lite"/>
    </source>
</evidence>
<dbReference type="InterPro" id="IPR050091">
    <property type="entry name" value="PKS_NRPS_Biosynth_Enz"/>
</dbReference>
<keyword evidence="2" id="KW-0597">Phosphoprotein</keyword>
<dbReference type="InterPro" id="IPR049552">
    <property type="entry name" value="PKS_DH_N"/>
</dbReference>
<keyword evidence="9" id="KW-1185">Reference proteome</keyword>
<proteinExistence type="predicted"/>
<dbReference type="InterPro" id="IPR016039">
    <property type="entry name" value="Thiolase-like"/>
</dbReference>
<protein>
    <submittedName>
        <fullName evidence="8">Type I polyketide synthase</fullName>
    </submittedName>
</protein>
<dbReference type="InterPro" id="IPR016036">
    <property type="entry name" value="Malonyl_transacylase_ACP-bd"/>
</dbReference>
<dbReference type="InterPro" id="IPR001227">
    <property type="entry name" value="Ac_transferase_dom_sf"/>
</dbReference>
<dbReference type="InterPro" id="IPR049900">
    <property type="entry name" value="PKS_mFAS_DH"/>
</dbReference>
<evidence type="ECO:0000256" key="3">
    <source>
        <dbReference type="ARBA" id="ARBA00022679"/>
    </source>
</evidence>
<dbReference type="Pfam" id="PF22621">
    <property type="entry name" value="CurL-like_PKS_C"/>
    <property type="match status" value="1"/>
</dbReference>
<dbReference type="GO" id="GO:0006633">
    <property type="term" value="P:fatty acid biosynthetic process"/>
    <property type="evidence" value="ECO:0007669"/>
    <property type="project" value="TreeGrafter"/>
</dbReference>
<sequence length="601" mass="62337">MRLLAGARGWPVTGRPRRVGVSSFGISGTNAHVVLEQAPDIAGPDTDGEAGLGSGAPGEPAPRVSEVINLTRRPGDADVDGDVPPMAVPVSARSTVALQAVAGRLGRFVGQHADLDVAGVGFSLATARAVMPYRAVVLATGREELLAGLAAVAQGREHPRVVTGEATGPVGGLAFVFAGQGSQRPGMGRELYAAFPVFRAALDEVCAVLDPLLGDELAAAGAGSLREVMFAPDGGLLAGVLERTVFTQAALFAFETALYRQVTAWGIEPDHLAGHSVGEITAAHVAGVLSLPDAAALVAARGRLMNALPDGGAMLSVQASEAQVVPVLAETGGVVAVAAVNAPDSVVVSGEHTAVEAAARALEGQGVKTRRLRVSHAFHSPLMDPILDEFHTVLAGLTYQTPRIPIVSTLTGTLATDGDVSTPDYWVRHAREAVRFAQAITTLQGNGTRAYLELGPDSSLTTLAGRTLVDPDAHQAEAEVHLVSTQRRNQPEPAAVLRAVAALHTTGTSPHWPAFYPQPGPVVDLPTYPFQHKHYWMPTDADVTAAVTGHPMLDQVVELADGGVVFTGSISLTAHPWLADHTIHGTTLYPGTGLLELALHA</sequence>
<feature type="region of interest" description="Disordered" evidence="6">
    <location>
        <begin position="40"/>
        <end position="62"/>
    </location>
</feature>
<dbReference type="SUPFAM" id="SSF52151">
    <property type="entry name" value="FabD/lysophospholipase-like"/>
    <property type="match status" value="1"/>
</dbReference>
<reference evidence="8" key="1">
    <citation type="submission" date="2020-12" db="EMBL/GenBank/DDBJ databases">
        <title>Genomic characterization of non-nitrogen-fixing Frankia strains.</title>
        <authorList>
            <person name="Carlos-Shanley C."/>
            <person name="Guerra T."/>
            <person name="Hahn D."/>
        </authorList>
    </citation>
    <scope>NUCLEOTIDE SEQUENCE</scope>
    <source>
        <strain evidence="8">CN6</strain>
    </source>
</reference>
<evidence type="ECO:0000256" key="4">
    <source>
        <dbReference type="ARBA" id="ARBA00023315"/>
    </source>
</evidence>
<feature type="domain" description="PKS/mFAS DH" evidence="7">
    <location>
        <begin position="550"/>
        <end position="601"/>
    </location>
</feature>
<comment type="caution">
    <text evidence="5">Lacks conserved residue(s) required for the propagation of feature annotation.</text>
</comment>
<dbReference type="AlphaFoldDB" id="A0A937R8R2"/>
<evidence type="ECO:0000313" key="8">
    <source>
        <dbReference type="EMBL" id="MBL7625822.1"/>
    </source>
</evidence>
<organism evidence="8 9">
    <name type="scientific">Frankia nepalensis</name>
    <dbReference type="NCBI Taxonomy" id="1836974"/>
    <lineage>
        <taxon>Bacteria</taxon>
        <taxon>Bacillati</taxon>
        <taxon>Actinomycetota</taxon>
        <taxon>Actinomycetes</taxon>
        <taxon>Frankiales</taxon>
        <taxon>Frankiaceae</taxon>
        <taxon>Frankia</taxon>
    </lineage>
</organism>
<evidence type="ECO:0000259" key="7">
    <source>
        <dbReference type="PROSITE" id="PS52019"/>
    </source>
</evidence>
<dbReference type="SMART" id="SM00827">
    <property type="entry name" value="PKS_AT"/>
    <property type="match status" value="1"/>
</dbReference>
<dbReference type="PROSITE" id="PS52019">
    <property type="entry name" value="PKS_MFAS_DH"/>
    <property type="match status" value="1"/>
</dbReference>
<dbReference type="FunFam" id="3.40.366.10:FF:000002">
    <property type="entry name" value="Probable polyketide synthase 2"/>
    <property type="match status" value="1"/>
</dbReference>
<dbReference type="InterPro" id="IPR042104">
    <property type="entry name" value="PKS_dehydratase_sf"/>
</dbReference>
<dbReference type="GO" id="GO:0004312">
    <property type="term" value="F:fatty acid synthase activity"/>
    <property type="evidence" value="ECO:0007669"/>
    <property type="project" value="TreeGrafter"/>
</dbReference>
<keyword evidence="1" id="KW-0596">Phosphopantetheine</keyword>
<accession>A0A937R8R2</accession>
<dbReference type="PANTHER" id="PTHR43775">
    <property type="entry name" value="FATTY ACID SYNTHASE"/>
    <property type="match status" value="1"/>
</dbReference>
<dbReference type="SUPFAM" id="SSF55048">
    <property type="entry name" value="Probable ACP-binding domain of malonyl-CoA ACP transacylase"/>
    <property type="match status" value="1"/>
</dbReference>
<keyword evidence="3" id="KW-0808">Transferase</keyword>
<dbReference type="Gene3D" id="3.30.70.3290">
    <property type="match status" value="1"/>
</dbReference>
<dbReference type="Gene3D" id="3.40.47.10">
    <property type="match status" value="1"/>
</dbReference>
<dbReference type="EMBL" id="JAEACQ010000073">
    <property type="protein sequence ID" value="MBL7625822.1"/>
    <property type="molecule type" value="Genomic_DNA"/>
</dbReference>
<name>A0A937R8R2_9ACTN</name>
<gene>
    <name evidence="8" type="ORF">I7412_01225</name>
</gene>
<dbReference type="SUPFAM" id="SSF53901">
    <property type="entry name" value="Thiolase-like"/>
    <property type="match status" value="1"/>
</dbReference>
<evidence type="ECO:0000256" key="2">
    <source>
        <dbReference type="ARBA" id="ARBA00022553"/>
    </source>
</evidence>
<dbReference type="Gene3D" id="3.10.129.110">
    <property type="entry name" value="Polyketide synthase dehydratase"/>
    <property type="match status" value="1"/>
</dbReference>
<evidence type="ECO:0000256" key="5">
    <source>
        <dbReference type="PROSITE-ProRule" id="PRU01363"/>
    </source>
</evidence>
<dbReference type="Proteomes" id="UP000604475">
    <property type="component" value="Unassembled WGS sequence"/>
</dbReference>